<dbReference type="RefSeq" id="WP_036839219.1">
    <property type="nucleotide sequence ID" value="NZ_CAWLUD010000037.1"/>
</dbReference>
<evidence type="ECO:0000313" key="2">
    <source>
        <dbReference type="EMBL" id="KER03058.1"/>
    </source>
</evidence>
<reference evidence="2 3" key="1">
    <citation type="submission" date="2014-03" db="EMBL/GenBank/DDBJ databases">
        <title>Draft Genome of Photorhabdus temperata Meg1.</title>
        <authorList>
            <person name="Hurst S.G.IV."/>
            <person name="Morris K."/>
            <person name="Thomas K."/>
            <person name="Tisa L.S."/>
        </authorList>
    </citation>
    <scope>NUCLEOTIDE SEQUENCE [LARGE SCALE GENOMIC DNA]</scope>
    <source>
        <strain evidence="2 3">Meg1</strain>
    </source>
</reference>
<organism evidence="2 3">
    <name type="scientific">Photorhabdus temperata subsp. temperata Meg1</name>
    <dbReference type="NCBI Taxonomy" id="1393735"/>
    <lineage>
        <taxon>Bacteria</taxon>
        <taxon>Pseudomonadati</taxon>
        <taxon>Pseudomonadota</taxon>
        <taxon>Gammaproteobacteria</taxon>
        <taxon>Enterobacterales</taxon>
        <taxon>Morganellaceae</taxon>
        <taxon>Photorhabdus</taxon>
    </lineage>
</organism>
<dbReference type="SUPFAM" id="SSF69318">
    <property type="entry name" value="Integrin alpha N-terminal domain"/>
    <property type="match status" value="1"/>
</dbReference>
<dbReference type="Proteomes" id="UP000028002">
    <property type="component" value="Unassembled WGS sequence"/>
</dbReference>
<protein>
    <recommendedName>
        <fullName evidence="4">Spore coat protein CotH</fullName>
    </recommendedName>
</protein>
<dbReference type="InterPro" id="IPR028994">
    <property type="entry name" value="Integrin_alpha_N"/>
</dbReference>
<feature type="signal peptide" evidence="1">
    <location>
        <begin position="1"/>
        <end position="19"/>
    </location>
</feature>
<dbReference type="InterPro" id="IPR054139">
    <property type="entry name" value="CarG-like"/>
</dbReference>
<accession>A0A081RWK5</accession>
<dbReference type="AlphaFoldDB" id="A0A081RWK5"/>
<proteinExistence type="predicted"/>
<comment type="caution">
    <text evidence="2">The sequence shown here is derived from an EMBL/GenBank/DDBJ whole genome shotgun (WGS) entry which is preliminary data.</text>
</comment>
<gene>
    <name evidence="2" type="ORF">MEG1DRAFT_02331</name>
</gene>
<evidence type="ECO:0008006" key="4">
    <source>
        <dbReference type="Google" id="ProtNLM"/>
    </source>
</evidence>
<evidence type="ECO:0000313" key="3">
    <source>
        <dbReference type="Proteomes" id="UP000028002"/>
    </source>
</evidence>
<sequence length="178" mass="20928">MKNKFYLIFIFLFSFKAFSHCGNKVNLKDGINLIDLNGDGKKDVVFYAKFENNTSHPSNTLTVFMKNESGKFNIVPLPNDIGFTWFDFKLSASEIKTQDYELRVKNGVYYIVFFHKKNNDDDIFGEYPVEFIKYDIKYNNEVPGISNYYWNYTKSYLTKKKYKNASDAITEYNIECSL</sequence>
<feature type="chain" id="PRO_5001763587" description="Spore coat protein CotH" evidence="1">
    <location>
        <begin position="20"/>
        <end position="178"/>
    </location>
</feature>
<dbReference type="PATRIC" id="fig|1393735.3.peg.2393"/>
<evidence type="ECO:0000256" key="1">
    <source>
        <dbReference type="SAM" id="SignalP"/>
    </source>
</evidence>
<name>A0A081RWK5_PHOTE</name>
<keyword evidence="1" id="KW-0732">Signal</keyword>
<dbReference type="EMBL" id="JGVH01000037">
    <property type="protein sequence ID" value="KER03058.1"/>
    <property type="molecule type" value="Genomic_DNA"/>
</dbReference>
<dbReference type="Pfam" id="PF21955">
    <property type="entry name" value="CarG-like"/>
    <property type="match status" value="1"/>
</dbReference>